<organism evidence="2 3">
    <name type="scientific">Armillaria tabescens</name>
    <name type="common">Ringless honey mushroom</name>
    <name type="synonym">Agaricus tabescens</name>
    <dbReference type="NCBI Taxonomy" id="1929756"/>
    <lineage>
        <taxon>Eukaryota</taxon>
        <taxon>Fungi</taxon>
        <taxon>Dikarya</taxon>
        <taxon>Basidiomycota</taxon>
        <taxon>Agaricomycotina</taxon>
        <taxon>Agaricomycetes</taxon>
        <taxon>Agaricomycetidae</taxon>
        <taxon>Agaricales</taxon>
        <taxon>Marasmiineae</taxon>
        <taxon>Physalacriaceae</taxon>
        <taxon>Desarmillaria</taxon>
    </lineage>
</organism>
<feature type="non-terminal residue" evidence="2">
    <location>
        <position position="1"/>
    </location>
</feature>
<comment type="caution">
    <text evidence="2">The sequence shown here is derived from an EMBL/GenBank/DDBJ whole genome shotgun (WGS) entry which is preliminary data.</text>
</comment>
<dbReference type="Proteomes" id="UP001175211">
    <property type="component" value="Unassembled WGS sequence"/>
</dbReference>
<keyword evidence="3" id="KW-1185">Reference proteome</keyword>
<evidence type="ECO:0000313" key="3">
    <source>
        <dbReference type="Proteomes" id="UP001175211"/>
    </source>
</evidence>
<dbReference type="GeneID" id="85350390"/>
<name>A0AA39NQZ0_ARMTA</name>
<dbReference type="EMBL" id="JAUEPS010000001">
    <property type="protein sequence ID" value="KAK0470200.1"/>
    <property type="molecule type" value="Genomic_DNA"/>
</dbReference>
<dbReference type="RefSeq" id="XP_060339993.1">
    <property type="nucleotide sequence ID" value="XM_060466842.1"/>
</dbReference>
<evidence type="ECO:0000256" key="1">
    <source>
        <dbReference type="SAM" id="Phobius"/>
    </source>
</evidence>
<sequence length="163" mass="18216">YVDFYGEPGPTLDFSNGGKQGYVIYKQTHMGLITLLSPLLFFAPDIHCATLYEVWSDGISKMEWNSTDNIKHLQATVLLNANIAFLAIQSIDESSVYKGCSPAQIASYVSTIMSIGSVTMGLLLLQKNCHKSRDYNRTSVSYVFYHLRLGLETLAIMYSLPWA</sequence>
<evidence type="ECO:0000313" key="2">
    <source>
        <dbReference type="EMBL" id="KAK0470200.1"/>
    </source>
</evidence>
<reference evidence="2" key="1">
    <citation type="submission" date="2023-06" db="EMBL/GenBank/DDBJ databases">
        <authorList>
            <consortium name="Lawrence Berkeley National Laboratory"/>
            <person name="Ahrendt S."/>
            <person name="Sahu N."/>
            <person name="Indic B."/>
            <person name="Wong-Bajracharya J."/>
            <person name="Merenyi Z."/>
            <person name="Ke H.-M."/>
            <person name="Monk M."/>
            <person name="Kocsube S."/>
            <person name="Drula E."/>
            <person name="Lipzen A."/>
            <person name="Balint B."/>
            <person name="Henrissat B."/>
            <person name="Andreopoulos B."/>
            <person name="Martin F.M."/>
            <person name="Harder C.B."/>
            <person name="Rigling D."/>
            <person name="Ford K.L."/>
            <person name="Foster G.D."/>
            <person name="Pangilinan J."/>
            <person name="Papanicolaou A."/>
            <person name="Barry K."/>
            <person name="LaButti K."/>
            <person name="Viragh M."/>
            <person name="Koriabine M."/>
            <person name="Yan M."/>
            <person name="Riley R."/>
            <person name="Champramary S."/>
            <person name="Plett K.L."/>
            <person name="Tsai I.J."/>
            <person name="Slot J."/>
            <person name="Sipos G."/>
            <person name="Plett J."/>
            <person name="Nagy L.G."/>
            <person name="Grigoriev I.V."/>
        </authorList>
    </citation>
    <scope>NUCLEOTIDE SEQUENCE</scope>
    <source>
        <strain evidence="2">CCBAS 213</strain>
    </source>
</reference>
<proteinExistence type="predicted"/>
<feature type="transmembrane region" description="Helical" evidence="1">
    <location>
        <begin position="105"/>
        <end position="125"/>
    </location>
</feature>
<keyword evidence="1" id="KW-0472">Membrane</keyword>
<accession>A0AA39NQZ0</accession>
<dbReference type="AlphaFoldDB" id="A0AA39NQZ0"/>
<keyword evidence="1" id="KW-1133">Transmembrane helix</keyword>
<gene>
    <name evidence="2" type="ORF">EV420DRAFT_1257604</name>
</gene>
<protein>
    <submittedName>
        <fullName evidence="2">Uncharacterized protein</fullName>
    </submittedName>
</protein>
<keyword evidence="1" id="KW-0812">Transmembrane</keyword>